<accession>A0A803MQP6</accession>
<evidence type="ECO:0000256" key="1">
    <source>
        <dbReference type="ARBA" id="ARBA00023015"/>
    </source>
</evidence>
<dbReference type="EnsemblPlants" id="AUR62033597-RA">
    <property type="protein sequence ID" value="AUR62033597-RA:cds"/>
    <property type="gene ID" value="AUR62033597"/>
</dbReference>
<organism evidence="7 8">
    <name type="scientific">Chenopodium quinoa</name>
    <name type="common">Quinoa</name>
    <dbReference type="NCBI Taxonomy" id="63459"/>
    <lineage>
        <taxon>Eukaryota</taxon>
        <taxon>Viridiplantae</taxon>
        <taxon>Streptophyta</taxon>
        <taxon>Embryophyta</taxon>
        <taxon>Tracheophyta</taxon>
        <taxon>Spermatophyta</taxon>
        <taxon>Magnoliopsida</taxon>
        <taxon>eudicotyledons</taxon>
        <taxon>Gunneridae</taxon>
        <taxon>Pentapetalae</taxon>
        <taxon>Caryophyllales</taxon>
        <taxon>Chenopodiaceae</taxon>
        <taxon>Chenopodioideae</taxon>
        <taxon>Atripliceae</taxon>
        <taxon>Chenopodium</taxon>
    </lineage>
</organism>
<evidence type="ECO:0000256" key="5">
    <source>
        <dbReference type="SAM" id="MobiDB-lite"/>
    </source>
</evidence>
<dbReference type="PROSITE" id="PS51742">
    <property type="entry name" value="PPC"/>
    <property type="match status" value="1"/>
</dbReference>
<dbReference type="SUPFAM" id="SSF117856">
    <property type="entry name" value="AF0104/ALDC/Ptd012-like"/>
    <property type="match status" value="1"/>
</dbReference>
<dbReference type="PANTHER" id="PTHR31500">
    <property type="entry name" value="AT-HOOK MOTIF NUCLEAR-LOCALIZED PROTEIN 9"/>
    <property type="match status" value="1"/>
</dbReference>
<reference evidence="7" key="1">
    <citation type="journal article" date="2017" name="Nature">
        <title>The genome of Chenopodium quinoa.</title>
        <authorList>
            <person name="Jarvis D.E."/>
            <person name="Ho Y.S."/>
            <person name="Lightfoot D.J."/>
            <person name="Schmoeckel S.M."/>
            <person name="Li B."/>
            <person name="Borm T.J.A."/>
            <person name="Ohyanagi H."/>
            <person name="Mineta K."/>
            <person name="Michell C.T."/>
            <person name="Saber N."/>
            <person name="Kharbatia N.M."/>
            <person name="Rupper R.R."/>
            <person name="Sharp A.R."/>
            <person name="Dally N."/>
            <person name="Boughton B.A."/>
            <person name="Woo Y.H."/>
            <person name="Gao G."/>
            <person name="Schijlen E.G.W.M."/>
            <person name="Guo X."/>
            <person name="Momin A.A."/>
            <person name="Negrao S."/>
            <person name="Al-Babili S."/>
            <person name="Gehring C."/>
            <person name="Roessner U."/>
            <person name="Jung C."/>
            <person name="Murphy K."/>
            <person name="Arold S.T."/>
            <person name="Gojobori T."/>
            <person name="van der Linden C.G."/>
            <person name="van Loo E.N."/>
            <person name="Jellen E.N."/>
            <person name="Maughan P.J."/>
            <person name="Tester M."/>
        </authorList>
    </citation>
    <scope>NUCLEOTIDE SEQUENCE [LARGE SCALE GENOMIC DNA]</scope>
    <source>
        <strain evidence="7">cv. PI 614886</strain>
    </source>
</reference>
<dbReference type="Gene3D" id="3.30.1330.80">
    <property type="entry name" value="Hypothetical protein, similar to alpha- acetolactate decarboxylase, domain 2"/>
    <property type="match status" value="1"/>
</dbReference>
<dbReference type="GO" id="GO:0005634">
    <property type="term" value="C:nucleus"/>
    <property type="evidence" value="ECO:0007669"/>
    <property type="project" value="UniProtKB-SubCell"/>
</dbReference>
<name>A0A803MQP6_CHEQI</name>
<comment type="function">
    <text evidence="4">Transcription factor that specifically binds AT-rich DNA sequences related to the nuclear matrix attachment regions (MARs).</text>
</comment>
<dbReference type="Pfam" id="PF03479">
    <property type="entry name" value="PCC"/>
    <property type="match status" value="1"/>
</dbReference>
<dbReference type="Proteomes" id="UP000596660">
    <property type="component" value="Unplaced"/>
</dbReference>
<dbReference type="GO" id="GO:0003680">
    <property type="term" value="F:minor groove of adenine-thymine-rich DNA binding"/>
    <property type="evidence" value="ECO:0007669"/>
    <property type="project" value="UniProtKB-UniRule"/>
</dbReference>
<evidence type="ECO:0000259" key="6">
    <source>
        <dbReference type="PROSITE" id="PS51742"/>
    </source>
</evidence>
<evidence type="ECO:0000313" key="7">
    <source>
        <dbReference type="EnsemblPlants" id="AUR62033597-RA:cds"/>
    </source>
</evidence>
<feature type="compositionally biased region" description="Low complexity" evidence="5">
    <location>
        <begin position="74"/>
        <end position="90"/>
    </location>
</feature>
<sequence>MESNNSPIISGSPENTDSGSPTPISTNLHSVPSATIPANGGLTTGEPSSRKLVGSSRRKRGRPRKYDALGNLHPSYASSSRISSPPSRAVSPPPGFALTTSFVFQRPRRARDRVSATSSQINWNNQPYYQPVFLGARSVLVFSASGEISSVTVCRPGIAGGVIGYEGRYQLLSLTGSYKTNEVNGVTTTTGGISVSLAGPDGKVVGGRVDGLLISATPIQLVIGTFIPQTAAAIPASPDAMPAEIPILQPVSLGNGVGAPAVPPMPVQTQGEVDDDIIVLEVWGNKSQPPPQERMYPDINVTVPDEE</sequence>
<proteinExistence type="predicted"/>
<dbReference type="InterPro" id="IPR005175">
    <property type="entry name" value="PPC_dom"/>
</dbReference>
<keyword evidence="8" id="KW-1185">Reference proteome</keyword>
<evidence type="ECO:0000256" key="3">
    <source>
        <dbReference type="ARBA" id="ARBA00023163"/>
    </source>
</evidence>
<feature type="region of interest" description="Disordered" evidence="5">
    <location>
        <begin position="285"/>
        <end position="307"/>
    </location>
</feature>
<dbReference type="CDD" id="cd11378">
    <property type="entry name" value="DUF296"/>
    <property type="match status" value="1"/>
</dbReference>
<keyword evidence="2 4" id="KW-0238">DNA-binding</keyword>
<feature type="domain" description="PPC" evidence="6">
    <location>
        <begin position="104"/>
        <end position="249"/>
    </location>
</feature>
<dbReference type="AlphaFoldDB" id="A0A803MQP6"/>
<evidence type="ECO:0000256" key="4">
    <source>
        <dbReference type="RuleBase" id="RU367031"/>
    </source>
</evidence>
<feature type="compositionally biased region" description="Polar residues" evidence="5">
    <location>
        <begin position="1"/>
        <end position="33"/>
    </location>
</feature>
<keyword evidence="4" id="KW-0539">Nucleus</keyword>
<feature type="region of interest" description="Disordered" evidence="5">
    <location>
        <begin position="1"/>
        <end position="93"/>
    </location>
</feature>
<keyword evidence="1 4" id="KW-0805">Transcription regulation</keyword>
<dbReference type="InterPro" id="IPR039605">
    <property type="entry name" value="AHL"/>
</dbReference>
<comment type="domain">
    <text evidence="4">The PPC domain mediates interactions between AHL proteins.</text>
</comment>
<dbReference type="PANTHER" id="PTHR31500:SF56">
    <property type="entry name" value="AT-HOOK MOTIF NUCLEAR-LOCALIZED PROTEIN"/>
    <property type="match status" value="1"/>
</dbReference>
<reference evidence="7" key="2">
    <citation type="submission" date="2021-03" db="UniProtKB">
        <authorList>
            <consortium name="EnsemblPlants"/>
        </authorList>
    </citation>
    <scope>IDENTIFICATION</scope>
</reference>
<evidence type="ECO:0000256" key="2">
    <source>
        <dbReference type="ARBA" id="ARBA00023125"/>
    </source>
</evidence>
<protein>
    <recommendedName>
        <fullName evidence="4">AT-hook motif nuclear-localized protein</fullName>
    </recommendedName>
</protein>
<evidence type="ECO:0000313" key="8">
    <source>
        <dbReference type="Proteomes" id="UP000596660"/>
    </source>
</evidence>
<dbReference type="Gramene" id="AUR62033597-RA">
    <property type="protein sequence ID" value="AUR62033597-RA:cds"/>
    <property type="gene ID" value="AUR62033597"/>
</dbReference>
<dbReference type="OMA" id="IGYEGRY"/>
<comment type="subcellular location">
    <subcellularLocation>
        <location evidence="4">Nucleus</location>
    </subcellularLocation>
</comment>
<keyword evidence="3 4" id="KW-0804">Transcription</keyword>